<dbReference type="SMART" id="SM00901">
    <property type="entry name" value="FRG"/>
    <property type="match status" value="1"/>
</dbReference>
<name>A0A414RAT2_9FIRM</name>
<reference evidence="2 3" key="1">
    <citation type="submission" date="2018-08" db="EMBL/GenBank/DDBJ databases">
        <title>A genome reference for cultivated species of the human gut microbiota.</title>
        <authorList>
            <person name="Zou Y."/>
            <person name="Xue W."/>
            <person name="Luo G."/>
        </authorList>
    </citation>
    <scope>NUCLEOTIDE SEQUENCE [LARGE SCALE GENOMIC DNA]</scope>
    <source>
        <strain evidence="2 3">AM23-22</strain>
    </source>
</reference>
<protein>
    <submittedName>
        <fullName evidence="2">FRG domain-containing protein</fullName>
    </submittedName>
</protein>
<organism evidence="2 3">
    <name type="scientific">Eubacterium ventriosum</name>
    <dbReference type="NCBI Taxonomy" id="39496"/>
    <lineage>
        <taxon>Bacteria</taxon>
        <taxon>Bacillati</taxon>
        <taxon>Bacillota</taxon>
        <taxon>Clostridia</taxon>
        <taxon>Eubacteriales</taxon>
        <taxon>Eubacteriaceae</taxon>
        <taxon>Eubacterium</taxon>
    </lineage>
</organism>
<dbReference type="EMBL" id="QRHR01000002">
    <property type="protein sequence ID" value="RHF90158.1"/>
    <property type="molecule type" value="Genomic_DNA"/>
</dbReference>
<feature type="domain" description="FRG" evidence="1">
    <location>
        <begin position="28"/>
        <end position="128"/>
    </location>
</feature>
<comment type="caution">
    <text evidence="2">The sequence shown here is derived from an EMBL/GenBank/DDBJ whole genome shotgun (WGS) entry which is preliminary data.</text>
</comment>
<dbReference type="Pfam" id="PF08867">
    <property type="entry name" value="FRG"/>
    <property type="match status" value="1"/>
</dbReference>
<accession>A0A414RAT2</accession>
<dbReference type="RefSeq" id="WP_117908244.1">
    <property type="nucleotide sequence ID" value="NZ_JBBNGR010000005.1"/>
</dbReference>
<evidence type="ECO:0000259" key="1">
    <source>
        <dbReference type="SMART" id="SM00901"/>
    </source>
</evidence>
<dbReference type="InterPro" id="IPR014966">
    <property type="entry name" value="FRG-dom"/>
</dbReference>
<sequence>MKKTKRIISLEEYITIIRDAYNCEGCGPIEKIFYRGQSNCDYKLVPSLAHKIKGHTSETENYIGFEKKIIERSKLEYPFIFKENNLLDELALMQHYGMPTRLMDVTENPLVALYFACISNLDRDGEVFTFAAGYGAQLYSSYDAKRIYKDKKIAFVRTKIFSERQRIQQGLFMWFPKDKLEGIDKESDVIHNRIIIPSDCKGSLINDLKMLGISEKTLFPENIDACCRELLGDITKDAYSC</sequence>
<gene>
    <name evidence="2" type="ORF">DW652_02400</name>
</gene>
<dbReference type="AlphaFoldDB" id="A0A414RAT2"/>
<proteinExistence type="predicted"/>
<dbReference type="Proteomes" id="UP000286186">
    <property type="component" value="Unassembled WGS sequence"/>
</dbReference>
<evidence type="ECO:0000313" key="2">
    <source>
        <dbReference type="EMBL" id="RHF90158.1"/>
    </source>
</evidence>
<evidence type="ECO:0000313" key="3">
    <source>
        <dbReference type="Proteomes" id="UP000286186"/>
    </source>
</evidence>